<keyword evidence="2" id="KW-1185">Reference proteome</keyword>
<dbReference type="EMBL" id="PGOL01001021">
    <property type="protein sequence ID" value="PKI61641.1"/>
    <property type="molecule type" value="Genomic_DNA"/>
</dbReference>
<proteinExistence type="predicted"/>
<evidence type="ECO:0000313" key="1">
    <source>
        <dbReference type="EMBL" id="PKI61641.1"/>
    </source>
</evidence>
<dbReference type="Proteomes" id="UP000233551">
    <property type="component" value="Unassembled WGS sequence"/>
</dbReference>
<reference evidence="1 2" key="1">
    <citation type="submission" date="2017-11" db="EMBL/GenBank/DDBJ databases">
        <title>De-novo sequencing of pomegranate (Punica granatum L.) genome.</title>
        <authorList>
            <person name="Akparov Z."/>
            <person name="Amiraslanov A."/>
            <person name="Hajiyeva S."/>
            <person name="Abbasov M."/>
            <person name="Kaur K."/>
            <person name="Hamwieh A."/>
            <person name="Solovyev V."/>
            <person name="Salamov A."/>
            <person name="Braich B."/>
            <person name="Kosarev P."/>
            <person name="Mahmoud A."/>
            <person name="Hajiyev E."/>
            <person name="Babayeva S."/>
            <person name="Izzatullayeva V."/>
            <person name="Mammadov A."/>
            <person name="Mammadov A."/>
            <person name="Sharifova S."/>
            <person name="Ojaghi J."/>
            <person name="Eynullazada K."/>
            <person name="Bayramov B."/>
            <person name="Abdulazimova A."/>
            <person name="Shahmuradov I."/>
        </authorList>
    </citation>
    <scope>NUCLEOTIDE SEQUENCE [LARGE SCALE GENOMIC DNA]</scope>
    <source>
        <strain evidence="2">cv. AG2017</strain>
        <tissue evidence="1">Leaf</tissue>
    </source>
</reference>
<dbReference type="AlphaFoldDB" id="A0A2I0JZA1"/>
<comment type="caution">
    <text evidence="1">The sequence shown here is derived from an EMBL/GenBank/DDBJ whole genome shotgun (WGS) entry which is preliminary data.</text>
</comment>
<protein>
    <submittedName>
        <fullName evidence="1">Uncharacterized protein</fullName>
    </submittedName>
</protein>
<accession>A0A2I0JZA1</accession>
<evidence type="ECO:0000313" key="2">
    <source>
        <dbReference type="Proteomes" id="UP000233551"/>
    </source>
</evidence>
<organism evidence="1 2">
    <name type="scientific">Punica granatum</name>
    <name type="common">Pomegranate</name>
    <dbReference type="NCBI Taxonomy" id="22663"/>
    <lineage>
        <taxon>Eukaryota</taxon>
        <taxon>Viridiplantae</taxon>
        <taxon>Streptophyta</taxon>
        <taxon>Embryophyta</taxon>
        <taxon>Tracheophyta</taxon>
        <taxon>Spermatophyta</taxon>
        <taxon>Magnoliopsida</taxon>
        <taxon>eudicotyledons</taxon>
        <taxon>Gunneridae</taxon>
        <taxon>Pentapetalae</taxon>
        <taxon>rosids</taxon>
        <taxon>malvids</taxon>
        <taxon>Myrtales</taxon>
        <taxon>Lythraceae</taxon>
        <taxon>Punica</taxon>
    </lineage>
</organism>
<name>A0A2I0JZA1_PUNGR</name>
<gene>
    <name evidence="1" type="ORF">CRG98_017953</name>
</gene>
<sequence length="67" mass="7618">MTLCCSRWTGSKVPFSIARGRWWLPMKKADKEDEDEGFFEVVDSPRIALQSGKKLGACRKWRIAEGG</sequence>